<reference evidence="6" key="1">
    <citation type="submission" date="2025-08" db="UniProtKB">
        <authorList>
            <consortium name="RefSeq"/>
        </authorList>
    </citation>
    <scope>IDENTIFICATION</scope>
    <source>
        <tissue evidence="6">Gonads</tissue>
    </source>
</reference>
<dbReference type="PANTHER" id="PTHR47633">
    <property type="entry name" value="IMMUNOGLOBULIN"/>
    <property type="match status" value="1"/>
</dbReference>
<dbReference type="GeneID" id="115882939"/>
<feature type="compositionally biased region" description="Basic and acidic residues" evidence="1">
    <location>
        <begin position="278"/>
        <end position="292"/>
    </location>
</feature>
<evidence type="ECO:0000256" key="2">
    <source>
        <dbReference type="SAM" id="Phobius"/>
    </source>
</evidence>
<dbReference type="CDD" id="cd00096">
    <property type="entry name" value="Ig"/>
    <property type="match status" value="1"/>
</dbReference>
<keyword evidence="3" id="KW-0732">Signal</keyword>
<keyword evidence="2" id="KW-0812">Transmembrane</keyword>
<feature type="domain" description="Ig-like" evidence="4">
    <location>
        <begin position="123"/>
        <end position="228"/>
    </location>
</feature>
<keyword evidence="5" id="KW-1185">Reference proteome</keyword>
<dbReference type="Pfam" id="PF07679">
    <property type="entry name" value="I-set"/>
    <property type="match status" value="1"/>
</dbReference>
<dbReference type="InterPro" id="IPR007110">
    <property type="entry name" value="Ig-like_dom"/>
</dbReference>
<evidence type="ECO:0000256" key="1">
    <source>
        <dbReference type="SAM" id="MobiDB-lite"/>
    </source>
</evidence>
<evidence type="ECO:0000256" key="3">
    <source>
        <dbReference type="SAM" id="SignalP"/>
    </source>
</evidence>
<dbReference type="Proteomes" id="UP000504635">
    <property type="component" value="Unplaced"/>
</dbReference>
<feature type="domain" description="Ig-like" evidence="4">
    <location>
        <begin position="30"/>
        <end position="107"/>
    </location>
</feature>
<dbReference type="InParanoid" id="A0A6J2Y2D3"/>
<dbReference type="InterPro" id="IPR013783">
    <property type="entry name" value="Ig-like_fold"/>
</dbReference>
<dbReference type="SMART" id="SM00409">
    <property type="entry name" value="IG"/>
    <property type="match status" value="2"/>
</dbReference>
<dbReference type="SMART" id="SM00408">
    <property type="entry name" value="IGc2"/>
    <property type="match status" value="2"/>
</dbReference>
<dbReference type="CTD" id="682"/>
<feature type="signal peptide" evidence="3">
    <location>
        <begin position="1"/>
        <end position="18"/>
    </location>
</feature>
<dbReference type="InterPro" id="IPR003598">
    <property type="entry name" value="Ig_sub2"/>
</dbReference>
<feature type="region of interest" description="Disordered" evidence="1">
    <location>
        <begin position="262"/>
        <end position="292"/>
    </location>
</feature>
<dbReference type="OrthoDB" id="5970915at2759"/>
<dbReference type="InterPro" id="IPR013098">
    <property type="entry name" value="Ig_I-set"/>
</dbReference>
<dbReference type="Pfam" id="PF13927">
    <property type="entry name" value="Ig_3"/>
    <property type="match status" value="1"/>
</dbReference>
<gene>
    <name evidence="6" type="primary">LOC115882939</name>
</gene>
<organism evidence="5 6">
    <name type="scientific">Sitophilus oryzae</name>
    <name type="common">Rice weevil</name>
    <name type="synonym">Curculio oryzae</name>
    <dbReference type="NCBI Taxonomy" id="7048"/>
    <lineage>
        <taxon>Eukaryota</taxon>
        <taxon>Metazoa</taxon>
        <taxon>Ecdysozoa</taxon>
        <taxon>Arthropoda</taxon>
        <taxon>Hexapoda</taxon>
        <taxon>Insecta</taxon>
        <taxon>Pterygota</taxon>
        <taxon>Neoptera</taxon>
        <taxon>Endopterygota</taxon>
        <taxon>Coleoptera</taxon>
        <taxon>Polyphaga</taxon>
        <taxon>Cucujiformia</taxon>
        <taxon>Curculionidae</taxon>
        <taxon>Dryophthorinae</taxon>
        <taxon>Sitophilus</taxon>
    </lineage>
</organism>
<feature type="chain" id="PRO_5027016481" evidence="3">
    <location>
        <begin position="19"/>
        <end position="292"/>
    </location>
</feature>
<evidence type="ECO:0000313" key="6">
    <source>
        <dbReference type="RefSeq" id="XP_030757069.1"/>
    </source>
</evidence>
<evidence type="ECO:0000313" key="5">
    <source>
        <dbReference type="Proteomes" id="UP000504635"/>
    </source>
</evidence>
<dbReference type="RefSeq" id="XP_030757069.1">
    <property type="nucleotide sequence ID" value="XM_030901209.1"/>
</dbReference>
<dbReference type="Gene3D" id="2.60.40.10">
    <property type="entry name" value="Immunoglobulins"/>
    <property type="match status" value="2"/>
</dbReference>
<dbReference type="PROSITE" id="PS50835">
    <property type="entry name" value="IG_LIKE"/>
    <property type="match status" value="2"/>
</dbReference>
<evidence type="ECO:0000259" key="4">
    <source>
        <dbReference type="PROSITE" id="PS50835"/>
    </source>
</evidence>
<dbReference type="KEGG" id="soy:115882939"/>
<keyword evidence="2" id="KW-0472">Membrane</keyword>
<dbReference type="AlphaFoldDB" id="A0A6J2Y2D3"/>
<dbReference type="SUPFAM" id="SSF48726">
    <property type="entry name" value="Immunoglobulin"/>
    <property type="match status" value="2"/>
</dbReference>
<proteinExistence type="predicted"/>
<dbReference type="InterPro" id="IPR036179">
    <property type="entry name" value="Ig-like_dom_sf"/>
</dbReference>
<keyword evidence="2" id="KW-1133">Transmembrane helix</keyword>
<sequence length="292" mass="32779">MKLLLLCALFFIFKTAASQTASIDAFYTSPETKSVIFAVKKELKITCNVTTSENADNIGVEWRKEGKLLSEVDNLKNRFTLLTQGSNHTLKVTETTNHDAGNWSCGVLVKGAVQDTENIFVATTIAVKIKTENINVVEEEKLRIECSVLGHPYPQLSWKIETGYYNGSVSTSDERITVEDYVDESGNTVEDGALLIEKVDKVDRGLYYCIAQNKYYSQDLGESTSMVRVKDKYAALWPFLGICAEVIVLCAVIIIYEKKRNKTELEESDTDQSPDQKNTPDHGKEANLRHRQ</sequence>
<accession>A0A6J2Y2D3</accession>
<protein>
    <submittedName>
        <fullName evidence="6">Basigin</fullName>
    </submittedName>
</protein>
<name>A0A6J2Y2D3_SITOR</name>
<dbReference type="InterPro" id="IPR003599">
    <property type="entry name" value="Ig_sub"/>
</dbReference>
<feature type="transmembrane region" description="Helical" evidence="2">
    <location>
        <begin position="235"/>
        <end position="256"/>
    </location>
</feature>